<dbReference type="Gene3D" id="1.10.1760.20">
    <property type="match status" value="1"/>
</dbReference>
<keyword evidence="2" id="KW-0808">Transferase</keyword>
<feature type="transmembrane region" description="Helical" evidence="1">
    <location>
        <begin position="12"/>
        <end position="31"/>
    </location>
</feature>
<feature type="transmembrane region" description="Helical" evidence="1">
    <location>
        <begin position="110"/>
        <end position="132"/>
    </location>
</feature>
<proteinExistence type="predicted"/>
<dbReference type="GO" id="GO:0000010">
    <property type="term" value="F:heptaprenyl diphosphate synthase activity"/>
    <property type="evidence" value="ECO:0007669"/>
    <property type="project" value="UniProtKB-EC"/>
</dbReference>
<evidence type="ECO:0000313" key="2">
    <source>
        <dbReference type="EMBL" id="MCP1728403.1"/>
    </source>
</evidence>
<feature type="transmembrane region" description="Helical" evidence="1">
    <location>
        <begin position="144"/>
        <end position="164"/>
    </location>
</feature>
<protein>
    <submittedName>
        <fullName evidence="2">Heptaprenyl diphosphate synthase</fullName>
        <ecNumber evidence="2">2.5.1.30</ecNumber>
    </submittedName>
</protein>
<keyword evidence="1" id="KW-0812">Transmembrane</keyword>
<organism evidence="2 3">
    <name type="scientific">Natronospira proteinivora</name>
    <dbReference type="NCBI Taxonomy" id="1807133"/>
    <lineage>
        <taxon>Bacteria</taxon>
        <taxon>Pseudomonadati</taxon>
        <taxon>Pseudomonadota</taxon>
        <taxon>Gammaproteobacteria</taxon>
        <taxon>Natronospirales</taxon>
        <taxon>Natronospiraceae</taxon>
        <taxon>Natronospira</taxon>
    </lineage>
</organism>
<keyword evidence="1" id="KW-0472">Membrane</keyword>
<gene>
    <name evidence="2" type="ORF">J2T60_002403</name>
</gene>
<reference evidence="2 3" key="1">
    <citation type="submission" date="2022-03" db="EMBL/GenBank/DDBJ databases">
        <title>Genomic Encyclopedia of Type Strains, Phase III (KMG-III): the genomes of soil and plant-associated and newly described type strains.</title>
        <authorList>
            <person name="Whitman W."/>
        </authorList>
    </citation>
    <scope>NUCLEOTIDE SEQUENCE [LARGE SCALE GENOMIC DNA]</scope>
    <source>
        <strain evidence="2 3">BSker1</strain>
    </source>
</reference>
<keyword evidence="1" id="KW-1133">Transmembrane helix</keyword>
<dbReference type="Proteomes" id="UP001523550">
    <property type="component" value="Unassembled WGS sequence"/>
</dbReference>
<accession>A0ABT1GDF7</accession>
<dbReference type="PIRSF" id="PIRSF027391">
    <property type="entry name" value="Hpre_diP_synt_I"/>
    <property type="match status" value="1"/>
</dbReference>
<dbReference type="InterPro" id="IPR014535">
    <property type="entry name" value="Hpre_diP_synt_I"/>
</dbReference>
<keyword evidence="3" id="KW-1185">Reference proteome</keyword>
<comment type="caution">
    <text evidence="2">The sequence shown here is derived from an EMBL/GenBank/DDBJ whole genome shotgun (WGS) entry which is preliminary data.</text>
</comment>
<dbReference type="InterPro" id="IPR010898">
    <property type="entry name" value="Hpre_diP_synth_I"/>
</dbReference>
<evidence type="ECO:0000313" key="3">
    <source>
        <dbReference type="Proteomes" id="UP001523550"/>
    </source>
</evidence>
<sequence>MTASITEASRDRLVVGFAALAVAIHVLETAIPSPLPGLRPGLANVITLIVLFRYGWRMAAWVTLLRIVGASLLIGTFLTPAFALSLSGGLLSLTVMGLANPLMRWGLGPVGMAAMASMAHIGGQLLIAWLVFIPHPGLWNLAPFLLAAALPLGIITGLIAVETLKWLNQAEARR</sequence>
<dbReference type="RefSeq" id="WP_253450483.1">
    <property type="nucleotide sequence ID" value="NZ_JALJYF010000002.1"/>
</dbReference>
<evidence type="ECO:0000256" key="1">
    <source>
        <dbReference type="SAM" id="Phobius"/>
    </source>
</evidence>
<feature type="transmembrane region" description="Helical" evidence="1">
    <location>
        <begin position="37"/>
        <end position="54"/>
    </location>
</feature>
<name>A0ABT1GDF7_9GAMM</name>
<dbReference type="EMBL" id="JALJYF010000002">
    <property type="protein sequence ID" value="MCP1728403.1"/>
    <property type="molecule type" value="Genomic_DNA"/>
</dbReference>
<dbReference type="Pfam" id="PF07456">
    <property type="entry name" value="Hpre_diP_synt_I"/>
    <property type="match status" value="1"/>
</dbReference>
<dbReference type="EC" id="2.5.1.30" evidence="2"/>